<organism evidence="1 2">
    <name type="scientific">Diversispora eburnea</name>
    <dbReference type="NCBI Taxonomy" id="1213867"/>
    <lineage>
        <taxon>Eukaryota</taxon>
        <taxon>Fungi</taxon>
        <taxon>Fungi incertae sedis</taxon>
        <taxon>Mucoromycota</taxon>
        <taxon>Glomeromycotina</taxon>
        <taxon>Glomeromycetes</taxon>
        <taxon>Diversisporales</taxon>
        <taxon>Diversisporaceae</taxon>
        <taxon>Diversispora</taxon>
    </lineage>
</organism>
<feature type="non-terminal residue" evidence="1">
    <location>
        <position position="47"/>
    </location>
</feature>
<evidence type="ECO:0000313" key="1">
    <source>
        <dbReference type="EMBL" id="CAG8582128.1"/>
    </source>
</evidence>
<keyword evidence="2" id="KW-1185">Reference proteome</keyword>
<dbReference type="AlphaFoldDB" id="A0A9N9C0C0"/>
<protein>
    <submittedName>
        <fullName evidence="1">1944_t:CDS:1</fullName>
    </submittedName>
</protein>
<dbReference type="OrthoDB" id="2440646at2759"/>
<dbReference type="EMBL" id="CAJVPK010001327">
    <property type="protein sequence ID" value="CAG8582128.1"/>
    <property type="molecule type" value="Genomic_DNA"/>
</dbReference>
<comment type="caution">
    <text evidence="1">The sequence shown here is derived from an EMBL/GenBank/DDBJ whole genome shotgun (WGS) entry which is preliminary data.</text>
</comment>
<evidence type="ECO:0000313" key="2">
    <source>
        <dbReference type="Proteomes" id="UP000789706"/>
    </source>
</evidence>
<gene>
    <name evidence="1" type="ORF">DEBURN_LOCUS8625</name>
</gene>
<accession>A0A9N9C0C0</accession>
<reference evidence="1" key="1">
    <citation type="submission" date="2021-06" db="EMBL/GenBank/DDBJ databases">
        <authorList>
            <person name="Kallberg Y."/>
            <person name="Tangrot J."/>
            <person name="Rosling A."/>
        </authorList>
    </citation>
    <scope>NUCLEOTIDE SEQUENCE</scope>
    <source>
        <strain evidence="1">AZ414A</strain>
    </source>
</reference>
<proteinExistence type="predicted"/>
<dbReference type="Proteomes" id="UP000789706">
    <property type="component" value="Unassembled WGS sequence"/>
</dbReference>
<name>A0A9N9C0C0_9GLOM</name>
<sequence>MVRKDKKNRTCERCEHTCATPQKLREHLNRQNPCRPLISPVLLPQHQ</sequence>